<protein>
    <submittedName>
        <fullName evidence="3">Uncharacterized protein LOC107067497 isoform X1</fullName>
    </submittedName>
</protein>
<gene>
    <name evidence="3" type="primary">LOC107067497</name>
</gene>
<evidence type="ECO:0000313" key="3">
    <source>
        <dbReference type="RefSeq" id="XP_015178563.1"/>
    </source>
</evidence>
<reference evidence="3" key="1">
    <citation type="submission" date="2025-08" db="UniProtKB">
        <authorList>
            <consortium name="RefSeq"/>
        </authorList>
    </citation>
    <scope>IDENTIFICATION</scope>
    <source>
        <tissue evidence="3">Whole body</tissue>
    </source>
</reference>
<sequence>MFEMAMDCCYLEQNEDTGMEEVFPNVSSPEMFDSDIENEQNEQQEITSLNKDTLIKTSPEKPSIATLITKSDNYLLARINKYLTGVPPPPSHTISQSNCNDLLHYIQQNRQYFWTASPIKEENNVRQEENIDKSFNQGTLENNERFSFYKTNSTQRNLTSAFDECDSQTNNITNENKSSILYNSVDENEVKNMPWSEAYFHKCHGIYYNRSNTIEEFENLTIKLCGRYIGAETQSTCNVFFSKQGPGSPIKKSILAKRNYGQSPGKRLSHLTRRRRTFSSANLQGLNLNDKRQLILTAKRPSTRKLKSPRGKSPRYKSPRGKSPRGKSPRGKSPRGSAKKKVVRRLTLENTSPLKTKLDTSRRALFQSPTLDKAGPSKLFNCNNANNPHTIKRALFPTSKKNEDVLMEDIKAINYVEESRKRKSEEELEGPRFKWAKSLSFDCPYELQNSSVHSWDRERHSSGNVLQQHEIPVTMRKGVLSDTHRKKLLWAVAEALRGRGIGMSHPLFKQYASNLARTVRKLMPDLENKNISRKPGSTSDRMLKIAKHHALLIIDTRTVE</sequence>
<dbReference type="GeneID" id="107067497"/>
<name>A0ABM1IEC6_POLDO</name>
<feature type="compositionally biased region" description="Basic residues" evidence="1">
    <location>
        <begin position="301"/>
        <end position="344"/>
    </location>
</feature>
<dbReference type="Proteomes" id="UP000694924">
    <property type="component" value="Unplaced"/>
</dbReference>
<organism evidence="2 3">
    <name type="scientific">Polistes dominula</name>
    <name type="common">European paper wasp</name>
    <name type="synonym">Vespa dominula</name>
    <dbReference type="NCBI Taxonomy" id="743375"/>
    <lineage>
        <taxon>Eukaryota</taxon>
        <taxon>Metazoa</taxon>
        <taxon>Ecdysozoa</taxon>
        <taxon>Arthropoda</taxon>
        <taxon>Hexapoda</taxon>
        <taxon>Insecta</taxon>
        <taxon>Pterygota</taxon>
        <taxon>Neoptera</taxon>
        <taxon>Endopterygota</taxon>
        <taxon>Hymenoptera</taxon>
        <taxon>Apocrita</taxon>
        <taxon>Aculeata</taxon>
        <taxon>Vespoidea</taxon>
        <taxon>Vespidae</taxon>
        <taxon>Polistinae</taxon>
        <taxon>Polistini</taxon>
        <taxon>Polistes</taxon>
    </lineage>
</organism>
<evidence type="ECO:0000313" key="2">
    <source>
        <dbReference type="Proteomes" id="UP000694924"/>
    </source>
</evidence>
<feature type="region of interest" description="Disordered" evidence="1">
    <location>
        <begin position="292"/>
        <end position="352"/>
    </location>
</feature>
<dbReference type="RefSeq" id="XP_015178563.1">
    <property type="nucleotide sequence ID" value="XM_015323077.1"/>
</dbReference>
<accession>A0ABM1IEC6</accession>
<proteinExistence type="predicted"/>
<evidence type="ECO:0000256" key="1">
    <source>
        <dbReference type="SAM" id="MobiDB-lite"/>
    </source>
</evidence>
<keyword evidence="2" id="KW-1185">Reference proteome</keyword>